<sequence length="235" mass="26034">MAEQNEYLIAVGKGAIADLWAHHDKPDAFNPSKFSESDIKVFTRKSEDAACPEDIVKASFVLEGTSTNHVLALVLPWMSYRLEWDDLLSGAEVVQELTPSMKVVHHLTRKRMPLSARDSIDVVAIDARSDTVIAAARSVNLDSVPEVKDHVRTSQHLGGYVIKDLGEGKIQFEMYFHGDLKIGGISLVKSLIETIKPKIMVDLAKNLRKSIKKVPVLPADMESTLIYTDLVVEAN</sequence>
<organism evidence="6 8">
    <name type="scientific">Mesorhabditis spiculigera</name>
    <dbReference type="NCBI Taxonomy" id="96644"/>
    <lineage>
        <taxon>Eukaryota</taxon>
        <taxon>Metazoa</taxon>
        <taxon>Ecdysozoa</taxon>
        <taxon>Nematoda</taxon>
        <taxon>Chromadorea</taxon>
        <taxon>Rhabditida</taxon>
        <taxon>Rhabditina</taxon>
        <taxon>Rhabditomorpha</taxon>
        <taxon>Rhabditoidea</taxon>
        <taxon>Rhabditidae</taxon>
        <taxon>Mesorhabditinae</taxon>
        <taxon>Mesorhabditis</taxon>
    </lineage>
</organism>
<dbReference type="SUPFAM" id="SSF55961">
    <property type="entry name" value="Bet v1-like"/>
    <property type="match status" value="1"/>
</dbReference>
<dbReference type="Proteomes" id="UP001177023">
    <property type="component" value="Unassembled WGS sequence"/>
</dbReference>
<dbReference type="GO" id="GO:0008289">
    <property type="term" value="F:lipid binding"/>
    <property type="evidence" value="ECO:0007669"/>
    <property type="project" value="UniProtKB-KW"/>
</dbReference>
<dbReference type="EMBL" id="CATQJA010001429">
    <property type="protein sequence ID" value="CAJ0567214.1"/>
    <property type="molecule type" value="Genomic_DNA"/>
</dbReference>
<dbReference type="SMART" id="SM00234">
    <property type="entry name" value="START"/>
    <property type="match status" value="1"/>
</dbReference>
<evidence type="ECO:0000256" key="3">
    <source>
        <dbReference type="ARBA" id="ARBA00023121"/>
    </source>
</evidence>
<evidence type="ECO:0000256" key="1">
    <source>
        <dbReference type="ARBA" id="ARBA00022448"/>
    </source>
</evidence>
<comment type="function">
    <text evidence="4">May be involved in the intracellular transport of sterols or other lipids. May bind cholesterol or other sterols.</text>
</comment>
<dbReference type="GO" id="GO:0006869">
    <property type="term" value="P:lipid transport"/>
    <property type="evidence" value="ECO:0007669"/>
    <property type="project" value="UniProtKB-KW"/>
</dbReference>
<protein>
    <recommendedName>
        <fullName evidence="5">START domain-containing protein</fullName>
    </recommendedName>
</protein>
<dbReference type="Gene3D" id="3.30.530.20">
    <property type="match status" value="1"/>
</dbReference>
<dbReference type="EMBL" id="CATQJA010002584">
    <property type="protein sequence ID" value="CAJ0571821.1"/>
    <property type="molecule type" value="Genomic_DNA"/>
</dbReference>
<comment type="caution">
    <text evidence="6">The sequence shown here is derived from an EMBL/GenBank/DDBJ whole genome shotgun (WGS) entry which is preliminary data.</text>
</comment>
<dbReference type="PANTHER" id="PTHR46374:SF1">
    <property type="entry name" value="START DOMAIN-CONTAINING PROTEIN"/>
    <property type="match status" value="1"/>
</dbReference>
<gene>
    <name evidence="7" type="ORF">MSPICULIGERA_LOCUS10219</name>
    <name evidence="6" type="ORF">MSPICULIGERA_LOCUS5774</name>
</gene>
<keyword evidence="2" id="KW-0445">Lipid transport</keyword>
<accession>A0AA36CDX9</accession>
<dbReference type="InterPro" id="IPR043556">
    <property type="entry name" value="StARD5/6"/>
</dbReference>
<evidence type="ECO:0000313" key="8">
    <source>
        <dbReference type="Proteomes" id="UP001177023"/>
    </source>
</evidence>
<keyword evidence="8" id="KW-1185">Reference proteome</keyword>
<evidence type="ECO:0000313" key="7">
    <source>
        <dbReference type="EMBL" id="CAJ0571821.1"/>
    </source>
</evidence>
<evidence type="ECO:0000256" key="4">
    <source>
        <dbReference type="ARBA" id="ARBA00024750"/>
    </source>
</evidence>
<reference evidence="6" key="1">
    <citation type="submission" date="2023-06" db="EMBL/GenBank/DDBJ databases">
        <authorList>
            <person name="Delattre M."/>
        </authorList>
    </citation>
    <scope>NUCLEOTIDE SEQUENCE</scope>
    <source>
        <strain evidence="6">AF72</strain>
    </source>
</reference>
<evidence type="ECO:0000313" key="6">
    <source>
        <dbReference type="EMBL" id="CAJ0567214.1"/>
    </source>
</evidence>
<dbReference type="Pfam" id="PF01852">
    <property type="entry name" value="START"/>
    <property type="match status" value="1"/>
</dbReference>
<dbReference type="InterPro" id="IPR023393">
    <property type="entry name" value="START-like_dom_sf"/>
</dbReference>
<dbReference type="PROSITE" id="PS50848">
    <property type="entry name" value="START"/>
    <property type="match status" value="1"/>
</dbReference>
<proteinExistence type="predicted"/>
<keyword evidence="3" id="KW-0446">Lipid-binding</keyword>
<keyword evidence="1" id="KW-0813">Transport</keyword>
<dbReference type="CDD" id="cd00177">
    <property type="entry name" value="START"/>
    <property type="match status" value="1"/>
</dbReference>
<evidence type="ECO:0000259" key="5">
    <source>
        <dbReference type="PROSITE" id="PS50848"/>
    </source>
</evidence>
<name>A0AA36CDX9_9BILA</name>
<dbReference type="InterPro" id="IPR002913">
    <property type="entry name" value="START_lipid-bd_dom"/>
</dbReference>
<feature type="domain" description="START" evidence="5">
    <location>
        <begin position="20"/>
        <end position="216"/>
    </location>
</feature>
<feature type="non-terminal residue" evidence="6">
    <location>
        <position position="235"/>
    </location>
</feature>
<dbReference type="PANTHER" id="PTHR46374">
    <property type="entry name" value="PROTEIN CBG07384"/>
    <property type="match status" value="1"/>
</dbReference>
<dbReference type="AlphaFoldDB" id="A0AA36CDX9"/>
<evidence type="ECO:0000256" key="2">
    <source>
        <dbReference type="ARBA" id="ARBA00023055"/>
    </source>
</evidence>